<feature type="domain" description="6-phospho-N-acetylmuramidase C-terminal" evidence="1">
    <location>
        <begin position="246"/>
        <end position="363"/>
    </location>
</feature>
<feature type="domain" description="6-phospho-N-acetylmuramidase N-terminal" evidence="2">
    <location>
        <begin position="5"/>
        <end position="239"/>
    </location>
</feature>
<dbReference type="Pfam" id="PF05913">
    <property type="entry name" value="MupG_C"/>
    <property type="match status" value="1"/>
</dbReference>
<dbReference type="AlphaFoldDB" id="A0A345Z4I4"/>
<dbReference type="EMBL" id="CP031376">
    <property type="protein sequence ID" value="AXK51513.1"/>
    <property type="molecule type" value="Genomic_DNA"/>
</dbReference>
<protein>
    <recommendedName>
        <fullName evidence="5">Outer surface protein</fullName>
    </recommendedName>
</protein>
<proteinExistence type="predicted"/>
<dbReference type="Gene3D" id="3.20.20.70">
    <property type="entry name" value="Aldolase class I"/>
    <property type="match status" value="1"/>
</dbReference>
<dbReference type="InterPro" id="IPR043894">
    <property type="entry name" value="MupG_C"/>
</dbReference>
<evidence type="ECO:0008006" key="5">
    <source>
        <dbReference type="Google" id="ProtNLM"/>
    </source>
</evidence>
<dbReference type="Pfam" id="PF19200">
    <property type="entry name" value="MupG_N"/>
    <property type="match status" value="1"/>
</dbReference>
<gene>
    <name evidence="3" type="ORF">SALLE_v1c08430</name>
</gene>
<dbReference type="InterPro" id="IPR013785">
    <property type="entry name" value="Aldolase_TIM"/>
</dbReference>
<reference evidence="3 4" key="1">
    <citation type="submission" date="2018-07" db="EMBL/GenBank/DDBJ databases">
        <title>Complete genome sequence of Spiroplasma alleghenense PLHS-1 (ATCC 51752).</title>
        <authorList>
            <person name="Chou L."/>
            <person name="Lee T.-Y."/>
            <person name="Tsai Y.-M."/>
            <person name="Kuo C.-H."/>
        </authorList>
    </citation>
    <scope>NUCLEOTIDE SEQUENCE [LARGE SCALE GENOMIC DNA]</scope>
    <source>
        <strain evidence="3 4">PLHS-1</strain>
    </source>
</reference>
<dbReference type="Proteomes" id="UP000254792">
    <property type="component" value="Chromosome"/>
</dbReference>
<organism evidence="3 4">
    <name type="scientific">Spiroplasma alleghenense</name>
    <dbReference type="NCBI Taxonomy" id="216931"/>
    <lineage>
        <taxon>Bacteria</taxon>
        <taxon>Bacillati</taxon>
        <taxon>Mycoplasmatota</taxon>
        <taxon>Mollicutes</taxon>
        <taxon>Entomoplasmatales</taxon>
        <taxon>Spiroplasmataceae</taxon>
        <taxon>Spiroplasma</taxon>
    </lineage>
</organism>
<dbReference type="Gene3D" id="2.40.100.10">
    <property type="entry name" value="Cyclophilin-like"/>
    <property type="match status" value="1"/>
</dbReference>
<dbReference type="InterPro" id="IPR029000">
    <property type="entry name" value="Cyclophilin-like_dom_sf"/>
</dbReference>
<accession>A0A345Z4I4</accession>
<evidence type="ECO:0000313" key="3">
    <source>
        <dbReference type="EMBL" id="AXK51513.1"/>
    </source>
</evidence>
<dbReference type="PANTHER" id="PTHR38435:SF1">
    <property type="entry name" value="DUF871 DOMAIN-CONTAINING PROTEIN"/>
    <property type="match status" value="1"/>
</dbReference>
<dbReference type="InterPro" id="IPR043797">
    <property type="entry name" value="MupG_N"/>
</dbReference>
<dbReference type="SUPFAM" id="SSF50891">
    <property type="entry name" value="Cyclophilin-like"/>
    <property type="match status" value="1"/>
</dbReference>
<sequence>MKKQLGISIYPEQSTFEKDKAYLDFAKSLGYTQVFTSYFHVNNQPIEVIDKINKSLKYAKSIGFYTIADFENVSLQRLGIDLNDPKKCLEMGIDCIRLDSPSLPSEIAELTHNRYGIDVQLNMSNNDNLITNVMDFKPIKSRLSGCHNFYPQKNTAIPYDFFKEANQKYLQHRLSTAAFIGSHVGTQGPALGNKEFPTLEFMRFYDVVSQAKILMYCDEVDVIFFGNAYASEEELKLVSQIDRDEITFDFKTAHQVSPVEEKILFNHLHFRRMDITEAFIRYTMTRVYYKAEKILVGKQKASYNKGDVVIINDNDAHYKGECHIILQDNFKDDEKKYNFIGSIKPEELFLLNFIKANNRYQFKKN</sequence>
<dbReference type="PANTHER" id="PTHR38435">
    <property type="match status" value="1"/>
</dbReference>
<name>A0A345Z4I4_9MOLU</name>
<keyword evidence="4" id="KW-1185">Reference proteome</keyword>
<evidence type="ECO:0000313" key="4">
    <source>
        <dbReference type="Proteomes" id="UP000254792"/>
    </source>
</evidence>
<dbReference type="KEGG" id="salx:SALLE_v1c08430"/>
<dbReference type="OrthoDB" id="5809921at2"/>
<dbReference type="InterPro" id="IPR008589">
    <property type="entry name" value="MupG"/>
</dbReference>
<dbReference type="SUPFAM" id="SSF51445">
    <property type="entry name" value="(Trans)glycosidases"/>
    <property type="match status" value="1"/>
</dbReference>
<evidence type="ECO:0000259" key="2">
    <source>
        <dbReference type="Pfam" id="PF19200"/>
    </source>
</evidence>
<dbReference type="RefSeq" id="WP_115558408.1">
    <property type="nucleotide sequence ID" value="NZ_CP031376.1"/>
</dbReference>
<evidence type="ECO:0000259" key="1">
    <source>
        <dbReference type="Pfam" id="PF05913"/>
    </source>
</evidence>
<dbReference type="InterPro" id="IPR017853">
    <property type="entry name" value="GH"/>
</dbReference>